<sequence length="1427" mass="145011">MASVDALTPQAASPDPQDLLTRAEAQDSPLVSDAPARTPRRATFMEVMALNDLGSPEPQAAPVVPETSAQASSVPVFVAPEAVPVSPSEAVPALPVQEAGPLLAAALAPVAPSPEGESPEAQVSSATTLPHTPDTAPAVSIQTVPANPVPVNTAQAQVPVTAQEQPATPPPLTNVSPVQTDVASPQPTQVPQQPTDAAPVSPEADVAGVGAVIQTPLPAEPAVPTPQAAEKPETKEPEQVAQAVVEHTGQKPQSEDAAVAEATGNTESIANAAPAEPEQRLKADELKAIEAIMRGGDLDIGVILPRRPRPTRRSPEAEAGRTSSPSARTPAAPVFEELAHAEVMSVFDRLNRVADAEEEGSTETRMLSFEELTTGQLRRAPTQPTSAAEPPARPVSSPVAPATLQAATQRSATTPEGRVNPSSALATPQSGSRFRATARPVTERAAQQERPTAANAASVRPRADGQAAAPPAPLPAATGQTPREPQARPQTADQSDEEGHSSALLPETAGLPAPVGLPGETKLPQKSAPPAVTRDQSQPVATAGLEMTGTDWAPPVAAVPQVLRGAGPVPEVSLPAVQVPPLGRPAEGVSGAPVAETPSPQPLAPLQETAELPSSADLLERATQPQPTAGVVERQTLDRSGPEEKLAAPVAGPVIPAPQLSEPAGMQPEFPGAAQLEARAARVEAHAATDALQRPNAGQQPNPVPNAAPLLLFQPRPAATLANAAPASGVPVVPGGVPQLPQKGAVQEVAQAAQVIPVFPVVFSPSETEAQPPLVAPWRLGSLSAEAPPLTAPMPTPGLSLPLPAPLPELPRLPQLAAAAALMNGATAPVSSQPLAARSAAAQRLGAPLLFTPPAPASAMSVASGVPRQTGAPSRQPSVPLTASPVRSGPTLQRQESGREAVQTEGRDAPPIEAMQLGTVNPMVTGWPERPGQEASLDSQEGGLQPQTGLESSESERAVQLPEFLPSDQPAPIPSSVPSPVIGQVRMPTAAGLPAAPPALPPPFASGPLALNLASAALPNLFSLPPLSPFSGAAGLPTFGPSLAQAGLPQVAAGTLTVNLSLPLPQSANVARAGLAPTEAQAEAPLPLGVAPLSASPLPPVRPSASLPFAAPLPLPTPPAPAFSVLAPSVQAQMNRALGVRINDIPVVQNAGTLPLLAQHRAEALTVGETVILGPNVDLRSPSGLGILAHELTHALRARTPDFVPRLVRGAPNSRGEEGLALQVEGAVRASARAQGQPSLQNRTEAAVHSVGVGSSATPPLTRPAAQPPRNRPGNATPPHAGPAESTPFAAPEASPSQPSSSGAGPARLPAPWEPMPFWEDRTEQAPAAASALPQAAPWAAPPPVVSAPPPVYAASADRQVPEPAPASPASSPPPSPAPASPPSSSAPATATARQPSTSQQTDLDVLAQQVYGVLKRRLETESRRRT</sequence>
<feature type="compositionally biased region" description="Polar residues" evidence="1">
    <location>
        <begin position="871"/>
        <end position="881"/>
    </location>
</feature>
<feature type="region of interest" description="Disordered" evidence="1">
    <location>
        <begin position="357"/>
        <end position="543"/>
    </location>
</feature>
<feature type="region of interest" description="Disordered" evidence="1">
    <location>
        <begin position="1"/>
        <end position="39"/>
    </location>
</feature>
<keyword evidence="4" id="KW-1185">Reference proteome</keyword>
<feature type="region of interest" description="Disordered" evidence="1">
    <location>
        <begin position="857"/>
        <end position="958"/>
    </location>
</feature>
<comment type="caution">
    <text evidence="3">The sequence shown here is derived from an EMBL/GenBank/DDBJ whole genome shotgun (WGS) entry which is preliminary data.</text>
</comment>
<feature type="compositionally biased region" description="Low complexity" evidence="1">
    <location>
        <begin position="386"/>
        <end position="402"/>
    </location>
</feature>
<reference evidence="3 4" key="1">
    <citation type="submission" date="2024-09" db="EMBL/GenBank/DDBJ databases">
        <authorList>
            <person name="Sun Q."/>
            <person name="Mori K."/>
        </authorList>
    </citation>
    <scope>NUCLEOTIDE SEQUENCE [LARGE SCALE GENOMIC DNA]</scope>
    <source>
        <strain evidence="3 4">JCM 13503</strain>
    </source>
</reference>
<feature type="compositionally biased region" description="Polar residues" evidence="1">
    <location>
        <begin position="121"/>
        <end position="130"/>
    </location>
</feature>
<organism evidence="3 4">
    <name type="scientific">Deinococcus oregonensis</name>
    <dbReference type="NCBI Taxonomy" id="1805970"/>
    <lineage>
        <taxon>Bacteria</taxon>
        <taxon>Thermotogati</taxon>
        <taxon>Deinococcota</taxon>
        <taxon>Deinococci</taxon>
        <taxon>Deinococcales</taxon>
        <taxon>Deinococcaceae</taxon>
        <taxon>Deinococcus</taxon>
    </lineage>
</organism>
<dbReference type="EMBL" id="JBHLYR010000006">
    <property type="protein sequence ID" value="MFB9990550.1"/>
    <property type="molecule type" value="Genomic_DNA"/>
</dbReference>
<accession>A0ABV6ASZ6</accession>
<feature type="compositionally biased region" description="Low complexity" evidence="1">
    <location>
        <begin position="1288"/>
        <end position="1307"/>
    </location>
</feature>
<feature type="region of interest" description="Disordered" evidence="1">
    <location>
        <begin position="1232"/>
        <end position="1405"/>
    </location>
</feature>
<feature type="compositionally biased region" description="Low complexity" evidence="1">
    <location>
        <begin position="464"/>
        <end position="482"/>
    </location>
</feature>
<feature type="region of interest" description="Disordered" evidence="1">
    <location>
        <begin position="302"/>
        <end position="330"/>
    </location>
</feature>
<feature type="compositionally biased region" description="Low complexity" evidence="1">
    <location>
        <begin position="185"/>
        <end position="200"/>
    </location>
</feature>
<feature type="domain" description="eCIS core" evidence="2">
    <location>
        <begin position="1126"/>
        <end position="1199"/>
    </location>
</feature>
<feature type="region of interest" description="Disordered" evidence="1">
    <location>
        <begin position="110"/>
        <end position="138"/>
    </location>
</feature>
<gene>
    <name evidence="3" type="ORF">ACFFLM_00925</name>
</gene>
<evidence type="ECO:0000313" key="3">
    <source>
        <dbReference type="EMBL" id="MFB9990550.1"/>
    </source>
</evidence>
<feature type="compositionally biased region" description="Pro residues" evidence="1">
    <location>
        <begin position="1340"/>
        <end position="1352"/>
    </location>
</feature>
<feature type="region of interest" description="Disordered" evidence="1">
    <location>
        <begin position="622"/>
        <end position="647"/>
    </location>
</feature>
<dbReference type="Pfam" id="PF13699">
    <property type="entry name" value="eCIS_core"/>
    <property type="match status" value="1"/>
</dbReference>
<dbReference type="Proteomes" id="UP001589733">
    <property type="component" value="Unassembled WGS sequence"/>
</dbReference>
<feature type="compositionally biased region" description="Basic and acidic residues" evidence="1">
    <location>
        <begin position="635"/>
        <end position="646"/>
    </location>
</feature>
<evidence type="ECO:0000313" key="4">
    <source>
        <dbReference type="Proteomes" id="UP001589733"/>
    </source>
</evidence>
<feature type="compositionally biased region" description="Low complexity" evidence="1">
    <location>
        <begin position="1326"/>
        <end position="1339"/>
    </location>
</feature>
<evidence type="ECO:0000259" key="2">
    <source>
        <dbReference type="Pfam" id="PF13699"/>
    </source>
</evidence>
<feature type="region of interest" description="Disordered" evidence="1">
    <location>
        <begin position="218"/>
        <end position="237"/>
    </location>
</feature>
<evidence type="ECO:0000256" key="1">
    <source>
        <dbReference type="SAM" id="MobiDB-lite"/>
    </source>
</evidence>
<feature type="compositionally biased region" description="Polar residues" evidence="1">
    <location>
        <begin position="173"/>
        <end position="183"/>
    </location>
</feature>
<dbReference type="InterPro" id="IPR025295">
    <property type="entry name" value="eCIS_core_dom"/>
</dbReference>
<feature type="compositionally biased region" description="Low complexity" evidence="1">
    <location>
        <begin position="1383"/>
        <end position="1402"/>
    </location>
</feature>
<proteinExistence type="predicted"/>
<feature type="compositionally biased region" description="Polar residues" evidence="1">
    <location>
        <begin position="1234"/>
        <end position="1244"/>
    </location>
</feature>
<protein>
    <submittedName>
        <fullName evidence="3">DUF4157 domain-containing protein</fullName>
    </submittedName>
</protein>
<feature type="region of interest" description="Disordered" evidence="1">
    <location>
        <begin position="582"/>
        <end position="605"/>
    </location>
</feature>
<feature type="compositionally biased region" description="Low complexity" evidence="1">
    <location>
        <begin position="857"/>
        <end position="867"/>
    </location>
</feature>
<feature type="region of interest" description="Disordered" evidence="1">
    <location>
        <begin position="160"/>
        <end position="202"/>
    </location>
</feature>
<feature type="compositionally biased region" description="Polar residues" evidence="1">
    <location>
        <begin position="405"/>
        <end position="432"/>
    </location>
</feature>
<feature type="compositionally biased region" description="Pro residues" evidence="1">
    <location>
        <begin position="1363"/>
        <end position="1382"/>
    </location>
</feature>
<name>A0ABV6ASZ6_9DEIO</name>
<dbReference type="RefSeq" id="WP_380004583.1">
    <property type="nucleotide sequence ID" value="NZ_JBHLYR010000006.1"/>
</dbReference>